<dbReference type="Proteomes" id="UP001330812">
    <property type="component" value="Chromosome"/>
</dbReference>
<protein>
    <submittedName>
        <fullName evidence="1">Uncharacterized protein</fullName>
    </submittedName>
</protein>
<evidence type="ECO:0000313" key="1">
    <source>
        <dbReference type="EMBL" id="WSE29616.1"/>
    </source>
</evidence>
<gene>
    <name evidence="1" type="ORF">VSH64_43630</name>
</gene>
<dbReference type="EMBL" id="CP142149">
    <property type="protein sequence ID" value="WSE29616.1"/>
    <property type="molecule type" value="Genomic_DNA"/>
</dbReference>
<reference evidence="1 2" key="1">
    <citation type="journal article" date="2015" name="Int. J. Syst. Evol. Microbiol.">
        <title>Amycolatopsis rhabdoformis sp. nov., an actinomycete isolated from a tropical forest soil.</title>
        <authorList>
            <person name="Souza W.R."/>
            <person name="Silva R.E."/>
            <person name="Goodfellow M."/>
            <person name="Busarakam K."/>
            <person name="Figueiro F.S."/>
            <person name="Ferreira D."/>
            <person name="Rodrigues-Filho E."/>
            <person name="Moraes L.A.B."/>
            <person name="Zucchi T.D."/>
        </authorList>
    </citation>
    <scope>NUCLEOTIDE SEQUENCE [LARGE SCALE GENOMIC DNA]</scope>
    <source>
        <strain evidence="1 2">NCIMB 14900</strain>
    </source>
</reference>
<accession>A0ABZ1I6M7</accession>
<name>A0ABZ1I6M7_9PSEU</name>
<organism evidence="1 2">
    <name type="scientific">Amycolatopsis rhabdoformis</name>
    <dbReference type="NCBI Taxonomy" id="1448059"/>
    <lineage>
        <taxon>Bacteria</taxon>
        <taxon>Bacillati</taxon>
        <taxon>Actinomycetota</taxon>
        <taxon>Actinomycetes</taxon>
        <taxon>Pseudonocardiales</taxon>
        <taxon>Pseudonocardiaceae</taxon>
        <taxon>Amycolatopsis</taxon>
    </lineage>
</organism>
<evidence type="ECO:0000313" key="2">
    <source>
        <dbReference type="Proteomes" id="UP001330812"/>
    </source>
</evidence>
<dbReference type="RefSeq" id="WP_326568576.1">
    <property type="nucleotide sequence ID" value="NZ_CP142149.1"/>
</dbReference>
<keyword evidence="2" id="KW-1185">Reference proteome</keyword>
<sequence length="42" mass="4382">MPFSFVLESVSIRKTEIDTAVNVAGELSTLLGRGESAGADRG</sequence>
<proteinExistence type="predicted"/>